<protein>
    <submittedName>
        <fullName evidence="5">Zinc-dependent metalloprotease</fullName>
    </submittedName>
</protein>
<keyword evidence="5" id="KW-0645">Protease</keyword>
<dbReference type="Pfam" id="PF17162">
    <property type="entry name" value="DUF5118"/>
    <property type="match status" value="1"/>
</dbReference>
<comment type="caution">
    <text evidence="5">The sequence shown here is derived from an EMBL/GenBank/DDBJ whole genome shotgun (WGS) entry which is preliminary data.</text>
</comment>
<feature type="chain" id="PRO_5047130249" evidence="1">
    <location>
        <begin position="19"/>
        <end position="861"/>
    </location>
</feature>
<gene>
    <name evidence="5" type="ORF">H8S08_06310</name>
</gene>
<accession>A0ABR7CM23</accession>
<keyword evidence="5" id="KW-0378">Hydrolase</keyword>
<dbReference type="GO" id="GO:0008237">
    <property type="term" value="F:metallopeptidase activity"/>
    <property type="evidence" value="ECO:0007669"/>
    <property type="project" value="UniProtKB-KW"/>
</dbReference>
<reference evidence="5 6" key="1">
    <citation type="submission" date="2020-08" db="EMBL/GenBank/DDBJ databases">
        <title>Genome public.</title>
        <authorList>
            <person name="Liu C."/>
            <person name="Sun Q."/>
        </authorList>
    </citation>
    <scope>NUCLEOTIDE SEQUENCE [LARGE SCALE GENOMIC DNA]</scope>
    <source>
        <strain evidence="5 6">New-7</strain>
    </source>
</reference>
<dbReference type="Gene3D" id="3.40.390.10">
    <property type="entry name" value="Collagenase (Catalytic Domain)"/>
    <property type="match status" value="1"/>
</dbReference>
<feature type="domain" description="EcxA zinc-binding" evidence="2">
    <location>
        <begin position="432"/>
        <end position="737"/>
    </location>
</feature>
<dbReference type="CDD" id="cd04276">
    <property type="entry name" value="ZnMc_MMP_like_2"/>
    <property type="match status" value="1"/>
</dbReference>
<proteinExistence type="predicted"/>
<evidence type="ECO:0000313" key="5">
    <source>
        <dbReference type="EMBL" id="MBC5616632.1"/>
    </source>
</evidence>
<evidence type="ECO:0000259" key="4">
    <source>
        <dbReference type="Pfam" id="PF17162"/>
    </source>
</evidence>
<feature type="signal peptide" evidence="1">
    <location>
        <begin position="1"/>
        <end position="18"/>
    </location>
</feature>
<dbReference type="InterPro" id="IPR033428">
    <property type="entry name" value="DUF5118"/>
</dbReference>
<keyword evidence="6" id="KW-1185">Reference proteome</keyword>
<dbReference type="Pfam" id="PF16313">
    <property type="entry name" value="DUF4953"/>
    <property type="match status" value="1"/>
</dbReference>
<dbReference type="InterPro" id="IPR034032">
    <property type="entry name" value="Zn_MMP-like_bac"/>
</dbReference>
<keyword evidence="1" id="KW-0732">Signal</keyword>
<name>A0ABR7CM23_9BACT</name>
<dbReference type="Proteomes" id="UP000636891">
    <property type="component" value="Unassembled WGS sequence"/>
</dbReference>
<organism evidence="5 6">
    <name type="scientific">Alistipes hominis</name>
    <dbReference type="NCBI Taxonomy" id="2763015"/>
    <lineage>
        <taxon>Bacteria</taxon>
        <taxon>Pseudomonadati</taxon>
        <taxon>Bacteroidota</taxon>
        <taxon>Bacteroidia</taxon>
        <taxon>Bacteroidales</taxon>
        <taxon>Rikenellaceae</taxon>
        <taxon>Alistipes</taxon>
    </lineage>
</organism>
<evidence type="ECO:0000256" key="1">
    <source>
        <dbReference type="SAM" id="SignalP"/>
    </source>
</evidence>
<dbReference type="SUPFAM" id="SSF55486">
    <property type="entry name" value="Metalloproteases ('zincins'), catalytic domain"/>
    <property type="match status" value="1"/>
</dbReference>
<dbReference type="PANTHER" id="PTHR38478">
    <property type="entry name" value="PEPTIDASE M1A AND M12B"/>
    <property type="match status" value="1"/>
</dbReference>
<dbReference type="RefSeq" id="WP_182424202.1">
    <property type="nucleotide sequence ID" value="NZ_JACOOK010000003.1"/>
</dbReference>
<evidence type="ECO:0000259" key="2">
    <source>
        <dbReference type="Pfam" id="PF16313"/>
    </source>
</evidence>
<dbReference type="Pfam" id="PF17148">
    <property type="entry name" value="DUF5117"/>
    <property type="match status" value="1"/>
</dbReference>
<dbReference type="InterPro" id="IPR033413">
    <property type="entry name" value="DUF5117"/>
</dbReference>
<keyword evidence="5" id="KW-0482">Metalloprotease</keyword>
<dbReference type="InterPro" id="IPR024079">
    <property type="entry name" value="MetalloPept_cat_dom_sf"/>
</dbReference>
<evidence type="ECO:0000313" key="6">
    <source>
        <dbReference type="Proteomes" id="UP000636891"/>
    </source>
</evidence>
<dbReference type="PANTHER" id="PTHR38478:SF1">
    <property type="entry name" value="ZINC DEPENDENT METALLOPROTEASE DOMAIN LIPOPROTEIN"/>
    <property type="match status" value="1"/>
</dbReference>
<feature type="domain" description="DUF5117" evidence="3">
    <location>
        <begin position="116"/>
        <end position="298"/>
    </location>
</feature>
<sequence>MKMLKTFACLLLVTTVTAAAVAKDKKSGRRKAVVETAAKDTTVDSLRNNSRKPYESVITPDAETVRGLVILHKVKSKYYMELPYSVMDAQMLLAARVSGISNNRDIIAGRMPHDPLLIRWSADDDKVYLHTVDCSAVCDSAESIAPGFERNKIDPVMQAFPIAAVSPDSSAVVIEVGSFFASDQKPFRPFLDASPLAKLFGLRESMQGKFQKEMSGVVSMQAFPENVNFRTRMVYTVYDHPFTAEMTVSMIRLPETPMRPRYGSPRIGLFNSRKVKYSTDKDYLETVRYLERWNIAPRDEDLEKYKRGELVEPAKQIVYYVDPAFPDKWRPYIKAGIEDWQKAFEAIGFKNAIVARDYPDDPQFNPDDIRNTCIVYSSTNVANAMGPSWTDPRSGEILQASVYFFHNVIELVHNWRFVQTAAVDPKARAEVYDTETMGPMLRYVIAHEVGHTLGLMHNMRGSYAYPVDSLRSPSFTEKYGTTASIMDYARNNYVAQPGDGVTQLLPPHLGLYDYYAIKWAYQPIFEAKTPEEEVPVLNRWIDEKADDPIYIYGEQAIFGATDPASQTESLGDDAMKATEYGIRNLKIVVDSLHLWTAYPGKDYNRTEKLYEEVFKQARRYLGHVMVYLGGSYRYYPMVGSDQPAFEMVSKQKQKEALNFIFDKLYELPDWYVNPQLEKLTRPKNEDVTDYQMSTVRTLLLPGRIARMETNAKLTPEDAYSASEYVDDIYNRVWASTLKNKPLSHSERMMQYAFVQSMLRGIDALDKESSLRGLTDYPAEDEGAFWPCRHIECGRHGNGFEDQMTGSTRATDVQLYATSLCYNQLRKLGKLLRARVQSSTDELAEHYRYLNYEIEKALEKGL</sequence>
<evidence type="ECO:0000259" key="3">
    <source>
        <dbReference type="Pfam" id="PF17148"/>
    </source>
</evidence>
<dbReference type="EMBL" id="JACOOK010000003">
    <property type="protein sequence ID" value="MBC5616632.1"/>
    <property type="molecule type" value="Genomic_DNA"/>
</dbReference>
<dbReference type="InterPro" id="IPR032534">
    <property type="entry name" value="EcxA_zinc-bd"/>
</dbReference>
<feature type="domain" description="DUF5118" evidence="4">
    <location>
        <begin position="52"/>
        <end position="98"/>
    </location>
</feature>